<dbReference type="EMBL" id="LSSK01000540">
    <property type="protein sequence ID" value="OMH82996.1"/>
    <property type="molecule type" value="Genomic_DNA"/>
</dbReference>
<evidence type="ECO:0000256" key="3">
    <source>
        <dbReference type="ARBA" id="ARBA00022723"/>
    </source>
</evidence>
<evidence type="ECO:0000256" key="8">
    <source>
        <dbReference type="PIRSR" id="PIRSR607745-1"/>
    </source>
</evidence>
<dbReference type="GO" id="GO:0005507">
    <property type="term" value="F:copper ion binding"/>
    <property type="evidence" value="ECO:0007669"/>
    <property type="project" value="InterPro"/>
</dbReference>
<dbReference type="PANTHER" id="PTHR16719">
    <property type="entry name" value="CYTOCHROME C OXIDASE COPPER CHAPERONE"/>
    <property type="match status" value="1"/>
</dbReference>
<evidence type="ECO:0000313" key="10">
    <source>
        <dbReference type="EMBL" id="OMH80396.1"/>
    </source>
</evidence>
<keyword evidence="3 8" id="KW-0479">Metal-binding</keyword>
<keyword evidence="7" id="KW-0143">Chaperone</keyword>
<proteinExistence type="inferred from homology"/>
<evidence type="ECO:0000256" key="7">
    <source>
        <dbReference type="ARBA" id="ARBA00023186"/>
    </source>
</evidence>
<dbReference type="SUPFAM" id="SSF47072">
    <property type="entry name" value="Cysteine alpha-hairpin motif"/>
    <property type="match status" value="1"/>
</dbReference>
<comment type="similarity">
    <text evidence="2">Belongs to the COX17 family.</text>
</comment>
<dbReference type="InterPro" id="IPR007745">
    <property type="entry name" value="Cyt_c_oxidase_Cu-chaperone"/>
</dbReference>
<dbReference type="PROSITE" id="PS51808">
    <property type="entry name" value="CHCH"/>
    <property type="match status" value="1"/>
</dbReference>
<dbReference type="GO" id="GO:0033617">
    <property type="term" value="P:mitochondrial respiratory chain complex IV assembly"/>
    <property type="evidence" value="ECO:0007669"/>
    <property type="project" value="TreeGrafter"/>
</dbReference>
<feature type="region of interest" description="Disordered" evidence="9">
    <location>
        <begin position="1"/>
        <end position="30"/>
    </location>
</feature>
<dbReference type="Pfam" id="PF05051">
    <property type="entry name" value="COX17"/>
    <property type="match status" value="1"/>
</dbReference>
<evidence type="ECO:0000256" key="6">
    <source>
        <dbReference type="ARBA" id="ARBA00023157"/>
    </source>
</evidence>
<evidence type="ECO:0000256" key="1">
    <source>
        <dbReference type="ARBA" id="ARBA00004569"/>
    </source>
</evidence>
<sequence>MWSFLGFGKSDSGNAVEKKELPNNATNTEKPKPCCACPDTKRARDQCFLDKGDSAEQDCHHLIIAHRECMASFGYKV</sequence>
<keyword evidence="12" id="KW-1185">Reference proteome</keyword>
<reference evidence="12" key="2">
    <citation type="submission" date="2017-01" db="EMBL/GenBank/DDBJ databases">
        <authorList>
            <person name="Wang Y."/>
            <person name="White M."/>
            <person name="Kvist S."/>
            <person name="Moncalvo J.-M."/>
        </authorList>
    </citation>
    <scope>NUCLEOTIDE SEQUENCE [LARGE SCALE GENOMIC DNA]</scope>
    <source>
        <strain evidence="12">COL-18-3</strain>
    </source>
</reference>
<dbReference type="OrthoDB" id="1915887at2759"/>
<evidence type="ECO:0000313" key="11">
    <source>
        <dbReference type="EMBL" id="OMH82996.1"/>
    </source>
</evidence>
<reference evidence="10" key="1">
    <citation type="submission" date="2017-01" db="EMBL/GenBank/DDBJ databases">
        <authorList>
            <person name="Mah S.A."/>
            <person name="Swanson W.J."/>
            <person name="Moy G.W."/>
            <person name="Vacquier V.D."/>
        </authorList>
    </citation>
    <scope>NUCLEOTIDE SEQUENCE [LARGE SCALE GENOMIC DNA]</scope>
    <source>
        <strain evidence="10">COL-18-3</strain>
    </source>
</reference>
<feature type="binding site" evidence="8">
    <location>
        <position position="34"/>
    </location>
    <ligand>
        <name>Cu cation</name>
        <dbReference type="ChEBI" id="CHEBI:23378"/>
    </ligand>
</feature>
<comment type="subcellular location">
    <subcellularLocation>
        <location evidence="1">Mitochondrion intermembrane space</location>
    </subcellularLocation>
</comment>
<dbReference type="InterPro" id="IPR009069">
    <property type="entry name" value="Cys_alpha_HP_mot_SF"/>
</dbReference>
<dbReference type="EMBL" id="LSSK01001204">
    <property type="protein sequence ID" value="OMH80396.1"/>
    <property type="molecule type" value="Genomic_DNA"/>
</dbReference>
<feature type="binding site" evidence="8">
    <location>
        <position position="35"/>
    </location>
    <ligand>
        <name>Cu cation</name>
        <dbReference type="ChEBI" id="CHEBI:23378"/>
    </ligand>
</feature>
<keyword evidence="6" id="KW-1015">Disulfide bond</keyword>
<evidence type="ECO:0000313" key="12">
    <source>
        <dbReference type="Proteomes" id="UP000188320"/>
    </source>
</evidence>
<organism evidence="10 12">
    <name type="scientific">Zancudomyces culisetae</name>
    <name type="common">Gut fungus</name>
    <name type="synonym">Smittium culisetae</name>
    <dbReference type="NCBI Taxonomy" id="1213189"/>
    <lineage>
        <taxon>Eukaryota</taxon>
        <taxon>Fungi</taxon>
        <taxon>Fungi incertae sedis</taxon>
        <taxon>Zoopagomycota</taxon>
        <taxon>Kickxellomycotina</taxon>
        <taxon>Harpellomycetes</taxon>
        <taxon>Harpellales</taxon>
        <taxon>Legeriomycetaceae</taxon>
        <taxon>Zancudomyces</taxon>
    </lineage>
</organism>
<dbReference type="GO" id="GO:0016531">
    <property type="term" value="F:copper chaperone activity"/>
    <property type="evidence" value="ECO:0007669"/>
    <property type="project" value="InterPro"/>
</dbReference>
<name>A0A1R1PHE2_ZANCU</name>
<evidence type="ECO:0000256" key="4">
    <source>
        <dbReference type="ARBA" id="ARBA00023008"/>
    </source>
</evidence>
<dbReference type="GO" id="GO:0005758">
    <property type="term" value="C:mitochondrial intermembrane space"/>
    <property type="evidence" value="ECO:0007669"/>
    <property type="project" value="UniProtKB-SubCell"/>
</dbReference>
<gene>
    <name evidence="11" type="ORF">AX774_g3503</name>
    <name evidence="10" type="ORF">AX774_g6170</name>
</gene>
<protein>
    <submittedName>
        <fullName evidence="10">Cytochrome c oxidase copper chaperone</fullName>
    </submittedName>
</protein>
<keyword evidence="4 8" id="KW-0186">Copper</keyword>
<evidence type="ECO:0000256" key="9">
    <source>
        <dbReference type="SAM" id="MobiDB-lite"/>
    </source>
</evidence>
<dbReference type="Gene3D" id="1.10.287.1130">
    <property type="entry name" value="CytochromE C oxidase copper chaperone"/>
    <property type="match status" value="1"/>
</dbReference>
<dbReference type="Proteomes" id="UP000188320">
    <property type="component" value="Unassembled WGS sequence"/>
</dbReference>
<dbReference type="PANTHER" id="PTHR16719:SF0">
    <property type="entry name" value="CYTOCHROME C OXIDASE COPPER CHAPERONE"/>
    <property type="match status" value="1"/>
</dbReference>
<keyword evidence="5" id="KW-0496">Mitochondrion</keyword>
<comment type="caution">
    <text evidence="10">The sequence shown here is derived from an EMBL/GenBank/DDBJ whole genome shotgun (WGS) entry which is preliminary data.</text>
</comment>
<accession>A0A1R1PHE2</accession>
<evidence type="ECO:0000256" key="5">
    <source>
        <dbReference type="ARBA" id="ARBA00023128"/>
    </source>
</evidence>
<dbReference type="AlphaFoldDB" id="A0A1R1PHE2"/>
<evidence type="ECO:0000256" key="2">
    <source>
        <dbReference type="ARBA" id="ARBA00009241"/>
    </source>
</evidence>